<protein>
    <submittedName>
        <fullName evidence="3">TRAP-type C4-dicarboxylate transport system substrate-binding protein</fullName>
    </submittedName>
</protein>
<evidence type="ECO:0000313" key="3">
    <source>
        <dbReference type="EMBL" id="SOE11472.1"/>
    </source>
</evidence>
<sequence length="324" mass="34948">MRTLFAKTLVAGLFAATFSTSALTADWDMPTPYPDATFHTVNINQFADDIRNATDGGLNITVHSAGSLIKHGEIKNAVRGGQVQIGEFFLSLLANEDAAYGVDSQPFVATSYDDAKKLWDAQKPVITELLARQKLVPLYAVPWPPQGLYTNKEIATVDDLKGLKFRSYNAALEKFASLAGAAPTQVEVPDIPQAFSTGQVEAMITSPSTGANGKAWDYVSHYTPINAWVPKNIVVVNKAAFEALDEATRSAVLEAAAAAEARGWEMSMKETDVQTAVLKENGMSVVEPSAELLEGLMKIGEQMQAEWQDSASEQAKSIVADFAK</sequence>
<dbReference type="InterPro" id="IPR018389">
    <property type="entry name" value="DctP_fam"/>
</dbReference>
<organism evidence="3 4">
    <name type="scientific">Hoeflea halophila</name>
    <dbReference type="NCBI Taxonomy" id="714899"/>
    <lineage>
        <taxon>Bacteria</taxon>
        <taxon>Pseudomonadati</taxon>
        <taxon>Pseudomonadota</taxon>
        <taxon>Alphaproteobacteria</taxon>
        <taxon>Hyphomicrobiales</taxon>
        <taxon>Rhizobiaceae</taxon>
        <taxon>Hoeflea</taxon>
    </lineage>
</organism>
<dbReference type="PANTHER" id="PTHR33376:SF4">
    <property type="entry name" value="SIALIC ACID-BINDING PERIPLASMIC PROTEIN SIAP"/>
    <property type="match status" value="1"/>
</dbReference>
<dbReference type="AlphaFoldDB" id="A0A286HUL1"/>
<name>A0A286HUL1_9HYPH</name>
<gene>
    <name evidence="3" type="ORF">SAMN05877838_0841</name>
</gene>
<feature type="signal peptide" evidence="2">
    <location>
        <begin position="1"/>
        <end position="24"/>
    </location>
</feature>
<dbReference type="Gene3D" id="3.40.190.170">
    <property type="entry name" value="Bacterial extracellular solute-binding protein, family 7"/>
    <property type="match status" value="1"/>
</dbReference>
<dbReference type="RefSeq" id="WP_097105315.1">
    <property type="nucleotide sequence ID" value="NZ_OCPC01000001.1"/>
</dbReference>
<dbReference type="NCBIfam" id="NF037995">
    <property type="entry name" value="TRAP_S1"/>
    <property type="match status" value="1"/>
</dbReference>
<evidence type="ECO:0000256" key="1">
    <source>
        <dbReference type="ARBA" id="ARBA00022729"/>
    </source>
</evidence>
<dbReference type="OrthoDB" id="9783941at2"/>
<dbReference type="PANTHER" id="PTHR33376">
    <property type="match status" value="1"/>
</dbReference>
<dbReference type="EMBL" id="OCPC01000001">
    <property type="protein sequence ID" value="SOE11472.1"/>
    <property type="molecule type" value="Genomic_DNA"/>
</dbReference>
<dbReference type="InterPro" id="IPR038404">
    <property type="entry name" value="TRAP_DctP_sf"/>
</dbReference>
<dbReference type="Pfam" id="PF03480">
    <property type="entry name" value="DctP"/>
    <property type="match status" value="1"/>
</dbReference>
<keyword evidence="1 2" id="KW-0732">Signal</keyword>
<dbReference type="CDD" id="cd13602">
    <property type="entry name" value="PBP2_TRAP_BpDctp6_7"/>
    <property type="match status" value="1"/>
</dbReference>
<evidence type="ECO:0000256" key="2">
    <source>
        <dbReference type="SAM" id="SignalP"/>
    </source>
</evidence>
<reference evidence="4" key="1">
    <citation type="submission" date="2017-08" db="EMBL/GenBank/DDBJ databases">
        <authorList>
            <person name="Varghese N."/>
            <person name="Submissions S."/>
        </authorList>
    </citation>
    <scope>NUCLEOTIDE SEQUENCE [LARGE SCALE GENOMIC DNA]</scope>
    <source>
        <strain evidence="4">KCTC 23107</strain>
    </source>
</reference>
<proteinExistence type="predicted"/>
<dbReference type="GO" id="GO:0055085">
    <property type="term" value="P:transmembrane transport"/>
    <property type="evidence" value="ECO:0007669"/>
    <property type="project" value="InterPro"/>
</dbReference>
<dbReference type="Proteomes" id="UP000219465">
    <property type="component" value="Unassembled WGS sequence"/>
</dbReference>
<keyword evidence="4" id="KW-1185">Reference proteome</keyword>
<dbReference type="SUPFAM" id="SSF53850">
    <property type="entry name" value="Periplasmic binding protein-like II"/>
    <property type="match status" value="1"/>
</dbReference>
<accession>A0A286HUL1</accession>
<feature type="chain" id="PRO_5012764177" evidence="2">
    <location>
        <begin position="25"/>
        <end position="324"/>
    </location>
</feature>
<evidence type="ECO:0000313" key="4">
    <source>
        <dbReference type="Proteomes" id="UP000219465"/>
    </source>
</evidence>